<name>A0A382EZM5_9ZZZZ</name>
<feature type="non-terminal residue" evidence="2">
    <location>
        <position position="125"/>
    </location>
</feature>
<proteinExistence type="predicted"/>
<dbReference type="AlphaFoldDB" id="A0A382EZM5"/>
<gene>
    <name evidence="2" type="ORF">METZ01_LOCUS208185</name>
</gene>
<accession>A0A382EZM5</accession>
<feature type="transmembrane region" description="Helical" evidence="1">
    <location>
        <begin position="7"/>
        <end position="26"/>
    </location>
</feature>
<organism evidence="2">
    <name type="scientific">marine metagenome</name>
    <dbReference type="NCBI Taxonomy" id="408172"/>
    <lineage>
        <taxon>unclassified sequences</taxon>
        <taxon>metagenomes</taxon>
        <taxon>ecological metagenomes</taxon>
    </lineage>
</organism>
<sequence length="125" mass="13142">MKVLSKDFVIGVAGIYLGMSAINYAWHKLSFPSLFEAESPGQGTGFSGVVSESPAHATAQDANMHNAQYKTTAAGYDVVGLSPDAPASTLKPCCRVPINAINPLIPLIPDAPFKTVETAFGGNRF</sequence>
<dbReference type="EMBL" id="UINC01046830">
    <property type="protein sequence ID" value="SVB55331.1"/>
    <property type="molecule type" value="Genomic_DNA"/>
</dbReference>
<protein>
    <submittedName>
        <fullName evidence="2">Uncharacterized protein</fullName>
    </submittedName>
</protein>
<reference evidence="2" key="1">
    <citation type="submission" date="2018-05" db="EMBL/GenBank/DDBJ databases">
        <authorList>
            <person name="Lanie J.A."/>
            <person name="Ng W.-L."/>
            <person name="Kazmierczak K.M."/>
            <person name="Andrzejewski T.M."/>
            <person name="Davidsen T.M."/>
            <person name="Wayne K.J."/>
            <person name="Tettelin H."/>
            <person name="Glass J.I."/>
            <person name="Rusch D."/>
            <person name="Podicherti R."/>
            <person name="Tsui H.-C.T."/>
            <person name="Winkler M.E."/>
        </authorList>
    </citation>
    <scope>NUCLEOTIDE SEQUENCE</scope>
</reference>
<keyword evidence="1" id="KW-0812">Transmembrane</keyword>
<keyword evidence="1" id="KW-1133">Transmembrane helix</keyword>
<keyword evidence="1" id="KW-0472">Membrane</keyword>
<evidence type="ECO:0000256" key="1">
    <source>
        <dbReference type="SAM" id="Phobius"/>
    </source>
</evidence>
<evidence type="ECO:0000313" key="2">
    <source>
        <dbReference type="EMBL" id="SVB55331.1"/>
    </source>
</evidence>